<evidence type="ECO:0000313" key="3">
    <source>
        <dbReference type="Proteomes" id="UP000003111"/>
    </source>
</evidence>
<name>E2SBA8_9ACTN</name>
<dbReference type="RefSeq" id="WP_007078338.1">
    <property type="nucleotide sequence ID" value="NZ_CM001024.1"/>
</dbReference>
<dbReference type="Gene3D" id="3.40.50.720">
    <property type="entry name" value="NAD(P)-binding Rossmann-like Domain"/>
    <property type="match status" value="1"/>
</dbReference>
<dbReference type="Pfam" id="PF13460">
    <property type="entry name" value="NAD_binding_10"/>
    <property type="match status" value="1"/>
</dbReference>
<evidence type="ECO:0000313" key="2">
    <source>
        <dbReference type="EMBL" id="EFQ83654.1"/>
    </source>
</evidence>
<dbReference type="STRING" id="585531.HMPREF0063_11317"/>
<dbReference type="EMBL" id="ACLF03000004">
    <property type="protein sequence ID" value="EFQ83654.1"/>
    <property type="molecule type" value="Genomic_DNA"/>
</dbReference>
<accession>E2SBA8</accession>
<comment type="caution">
    <text evidence="2">The sequence shown here is derived from an EMBL/GenBank/DDBJ whole genome shotgun (WGS) entry which is preliminary data.</text>
</comment>
<dbReference type="PANTHER" id="PTHR12126:SF11">
    <property type="entry name" value="NADH DEHYDROGENASE [UBIQUINONE] 1 ALPHA SUBCOMPLEX SUBUNIT 9, MITOCHONDRIAL"/>
    <property type="match status" value="1"/>
</dbReference>
<protein>
    <submittedName>
        <fullName evidence="2">3-beta hydroxysteroid dehydrogenase/isomerase family protein</fullName>
    </submittedName>
</protein>
<proteinExistence type="predicted"/>
<dbReference type="SUPFAM" id="SSF51735">
    <property type="entry name" value="NAD(P)-binding Rossmann-fold domains"/>
    <property type="match status" value="1"/>
</dbReference>
<organism evidence="2 3">
    <name type="scientific">Aeromicrobium marinum DSM 15272</name>
    <dbReference type="NCBI Taxonomy" id="585531"/>
    <lineage>
        <taxon>Bacteria</taxon>
        <taxon>Bacillati</taxon>
        <taxon>Actinomycetota</taxon>
        <taxon>Actinomycetes</taxon>
        <taxon>Propionibacteriales</taxon>
        <taxon>Nocardioidaceae</taxon>
        <taxon>Aeromicrobium</taxon>
    </lineage>
</organism>
<dbReference type="GO" id="GO:0016853">
    <property type="term" value="F:isomerase activity"/>
    <property type="evidence" value="ECO:0007669"/>
    <property type="project" value="UniProtKB-KW"/>
</dbReference>
<evidence type="ECO:0000259" key="1">
    <source>
        <dbReference type="Pfam" id="PF13460"/>
    </source>
</evidence>
<dbReference type="InterPro" id="IPR036291">
    <property type="entry name" value="NAD(P)-bd_dom_sf"/>
</dbReference>
<keyword evidence="3" id="KW-1185">Reference proteome</keyword>
<sequence length="247" mass="25608">MRIAVAGGTGVLGSHVVRALEDDGHETVVLSRGRGTDVRTGDGLAEALAGTHAVVDALSVTTIRRRAAVDFFAATTRNLLAAGAAAGVRHHVAVSVVGCDVVDYGYYLGKRAQEALVTTGTVPWTVLRATQFHEFAGQVVDASPGPVALVPRMASQPVAAAEVGGVVARIAAGAPAGQLQMGGPELHDIPDLARRQLRAEGRRRLVVPVRLPGAVGRQMASGALVPDEPTYRGTTTYDAWLSDRSGP</sequence>
<dbReference type="OrthoDB" id="9771302at2"/>
<dbReference type="HOGENOM" id="CLU_007383_5_1_11"/>
<dbReference type="InterPro" id="IPR016040">
    <property type="entry name" value="NAD(P)-bd_dom"/>
</dbReference>
<reference evidence="2" key="1">
    <citation type="submission" date="2010-08" db="EMBL/GenBank/DDBJ databases">
        <authorList>
            <person name="Muzny D."/>
            <person name="Qin X."/>
            <person name="Buhay C."/>
            <person name="Dugan-Rocha S."/>
            <person name="Ding Y."/>
            <person name="Chen G."/>
            <person name="Hawes A."/>
            <person name="Holder M."/>
            <person name="Jhangiani S."/>
            <person name="Johnson A."/>
            <person name="Khan Z."/>
            <person name="Li Z."/>
            <person name="Liu W."/>
            <person name="Liu X."/>
            <person name="Perez L."/>
            <person name="Shen H."/>
            <person name="Wang Q."/>
            <person name="Watt J."/>
            <person name="Xi L."/>
            <person name="Xin Y."/>
            <person name="Zhou J."/>
            <person name="Deng J."/>
            <person name="Jiang H."/>
            <person name="Liu Y."/>
            <person name="Qu J."/>
            <person name="Song X.-Z."/>
            <person name="Zhang L."/>
            <person name="Villasana D."/>
            <person name="Johnson A."/>
            <person name="Liu J."/>
            <person name="Liyanage D."/>
            <person name="Lorensuhewa L."/>
            <person name="Robinson T."/>
            <person name="Song A."/>
            <person name="Song B.-B."/>
            <person name="Dinh H."/>
            <person name="Thornton R."/>
            <person name="Coyle M."/>
            <person name="Francisco L."/>
            <person name="Jackson L."/>
            <person name="Javaid M."/>
            <person name="Korchina V."/>
            <person name="Kovar C."/>
            <person name="Mata R."/>
            <person name="Mathew T."/>
            <person name="Ngo R."/>
            <person name="Nguyen L."/>
            <person name="Nguyen N."/>
            <person name="Okwuonu G."/>
            <person name="Ongeri F."/>
            <person name="Pham C."/>
            <person name="Simmons D."/>
            <person name="Wilczek-Boney K."/>
            <person name="Hale W."/>
            <person name="Jakkamsetti A."/>
            <person name="Pham P."/>
            <person name="Ruth R."/>
            <person name="San Lucas F."/>
            <person name="Warren J."/>
            <person name="Zhang J."/>
            <person name="Zhao Z."/>
            <person name="Zhou C."/>
            <person name="Zhu D."/>
            <person name="Lee S."/>
            <person name="Bess C."/>
            <person name="Blankenburg K."/>
            <person name="Forbes L."/>
            <person name="Fu Q."/>
            <person name="Gubbala S."/>
            <person name="Hirani K."/>
            <person name="Jayaseelan J.C."/>
            <person name="Lara F."/>
            <person name="Munidasa M."/>
            <person name="Palculict T."/>
            <person name="Patil S."/>
            <person name="Pu L.-L."/>
            <person name="Saada N."/>
            <person name="Tang L."/>
            <person name="Weissenberger G."/>
            <person name="Zhu Y."/>
            <person name="Hemphill L."/>
            <person name="Shang Y."/>
            <person name="Youmans B."/>
            <person name="Ayvaz T."/>
            <person name="Ross M."/>
            <person name="Santibanez J."/>
            <person name="Aqrawi P."/>
            <person name="Gross S."/>
            <person name="Joshi V."/>
            <person name="Fowler G."/>
            <person name="Nazareth L."/>
            <person name="Reid J."/>
            <person name="Worley K."/>
            <person name="Petrosino J."/>
            <person name="Highlander S."/>
            <person name="Gibbs R."/>
        </authorList>
    </citation>
    <scope>NUCLEOTIDE SEQUENCE [LARGE SCALE GENOMIC DNA]</scope>
    <source>
        <strain evidence="2">DSM 15272</strain>
    </source>
</reference>
<gene>
    <name evidence="2" type="ORF">HMPREF0063_11317</name>
</gene>
<dbReference type="PANTHER" id="PTHR12126">
    <property type="entry name" value="NADH-UBIQUINONE OXIDOREDUCTASE 39 KDA SUBUNIT-RELATED"/>
    <property type="match status" value="1"/>
</dbReference>
<dbReference type="eggNOG" id="COG0702">
    <property type="taxonomic scope" value="Bacteria"/>
</dbReference>
<feature type="domain" description="NAD(P)-binding" evidence="1">
    <location>
        <begin position="7"/>
        <end position="136"/>
    </location>
</feature>
<dbReference type="AlphaFoldDB" id="E2SBA8"/>
<dbReference type="InterPro" id="IPR051207">
    <property type="entry name" value="ComplexI_NDUFA9_subunit"/>
</dbReference>
<dbReference type="Proteomes" id="UP000003111">
    <property type="component" value="Unassembled WGS sequence"/>
</dbReference>
<dbReference type="GO" id="GO:0044877">
    <property type="term" value="F:protein-containing complex binding"/>
    <property type="evidence" value="ECO:0007669"/>
    <property type="project" value="TreeGrafter"/>
</dbReference>